<evidence type="ECO:0000259" key="3">
    <source>
        <dbReference type="Pfam" id="PF03372"/>
    </source>
</evidence>
<dbReference type="PANTHER" id="PTHR14859:SF1">
    <property type="entry name" value="PGAP2-INTERACTING PROTEIN"/>
    <property type="match status" value="1"/>
</dbReference>
<dbReference type="RefSeq" id="WP_353567188.1">
    <property type="nucleotide sequence ID" value="NZ_BAABRI010000011.1"/>
</dbReference>
<dbReference type="PANTHER" id="PTHR14859">
    <property type="entry name" value="CALCOFLUOR WHITE HYPERSENSITIVE PROTEIN PRECURSOR"/>
    <property type="match status" value="1"/>
</dbReference>
<dbReference type="Proteomes" id="UP001476282">
    <property type="component" value="Unassembled WGS sequence"/>
</dbReference>
<proteinExistence type="predicted"/>
<sequence>MNFLPLRMVAPIGFGAFFLALASCKDQEKNAWPGPTVEEKAAEAAPAATPPAEATQPAPVAEAPAAPPAAEEADPELVRFIAYNLENWLSMDRYVDGQSTQDAPKPEKEKEAAVTLIARHRPDILGVCEIGQKSDLQDLQARLAKAGLDLPNLYHTGGADDTRHLGLLTRFPIASTTPHTDLEYSLEGRKFIMGRGVLDAVVETPNGPVHFFGAHLKSKREIPEADQEEMRRAEARLLREQVDHVLEADPETPLIVYGDMNETRGNSAVRILQGPRNGPMSLGMAYLRDSVGTTWTHFWSYQDVYSRFDYVLFSHPMTSRFEWDHCKVLDDPEVGDASDHRPLYVEFR</sequence>
<evidence type="ECO:0000313" key="4">
    <source>
        <dbReference type="EMBL" id="GAA5483064.1"/>
    </source>
</evidence>
<dbReference type="SUPFAM" id="SSF56219">
    <property type="entry name" value="DNase I-like"/>
    <property type="match status" value="1"/>
</dbReference>
<dbReference type="InterPro" id="IPR036691">
    <property type="entry name" value="Endo/exonu/phosph_ase_sf"/>
</dbReference>
<evidence type="ECO:0000256" key="2">
    <source>
        <dbReference type="SAM" id="SignalP"/>
    </source>
</evidence>
<comment type="caution">
    <text evidence="4">The sequence shown here is derived from an EMBL/GenBank/DDBJ whole genome shotgun (WGS) entry which is preliminary data.</text>
</comment>
<dbReference type="InterPro" id="IPR005135">
    <property type="entry name" value="Endo/exonuclease/phosphatase"/>
</dbReference>
<dbReference type="EMBL" id="BAABRI010000011">
    <property type="protein sequence ID" value="GAA5483064.1"/>
    <property type="molecule type" value="Genomic_DNA"/>
</dbReference>
<keyword evidence="5" id="KW-1185">Reference proteome</keyword>
<dbReference type="PROSITE" id="PS51257">
    <property type="entry name" value="PROKAR_LIPOPROTEIN"/>
    <property type="match status" value="1"/>
</dbReference>
<dbReference type="Pfam" id="PF03372">
    <property type="entry name" value="Exo_endo_phos"/>
    <property type="match status" value="1"/>
</dbReference>
<name>A0ABP9UUN1_9BACT</name>
<feature type="domain" description="Endonuclease/exonuclease/phosphatase" evidence="3">
    <location>
        <begin position="110"/>
        <end position="340"/>
    </location>
</feature>
<dbReference type="Gene3D" id="3.60.10.10">
    <property type="entry name" value="Endonuclease/exonuclease/phosphatase"/>
    <property type="match status" value="1"/>
</dbReference>
<evidence type="ECO:0000313" key="5">
    <source>
        <dbReference type="Proteomes" id="UP001476282"/>
    </source>
</evidence>
<keyword evidence="2" id="KW-0732">Signal</keyword>
<feature type="region of interest" description="Disordered" evidence="1">
    <location>
        <begin position="29"/>
        <end position="72"/>
    </location>
</feature>
<dbReference type="InterPro" id="IPR051916">
    <property type="entry name" value="GPI-anchor_lipid_remodeler"/>
</dbReference>
<evidence type="ECO:0000256" key="1">
    <source>
        <dbReference type="SAM" id="MobiDB-lite"/>
    </source>
</evidence>
<feature type="signal peptide" evidence="2">
    <location>
        <begin position="1"/>
        <end position="22"/>
    </location>
</feature>
<feature type="chain" id="PRO_5047437404" description="Endonuclease/exonuclease/phosphatase domain-containing protein" evidence="2">
    <location>
        <begin position="23"/>
        <end position="348"/>
    </location>
</feature>
<organism evidence="4 5">
    <name type="scientific">Haloferula sargassicola</name>
    <dbReference type="NCBI Taxonomy" id="490096"/>
    <lineage>
        <taxon>Bacteria</taxon>
        <taxon>Pseudomonadati</taxon>
        <taxon>Verrucomicrobiota</taxon>
        <taxon>Verrucomicrobiia</taxon>
        <taxon>Verrucomicrobiales</taxon>
        <taxon>Verrucomicrobiaceae</taxon>
        <taxon>Haloferula</taxon>
    </lineage>
</organism>
<protein>
    <recommendedName>
        <fullName evidence="3">Endonuclease/exonuclease/phosphatase domain-containing protein</fullName>
    </recommendedName>
</protein>
<feature type="compositionally biased region" description="Low complexity" evidence="1">
    <location>
        <begin position="43"/>
        <end position="70"/>
    </location>
</feature>
<gene>
    <name evidence="4" type="ORF">Hsar01_02291</name>
</gene>
<accession>A0ABP9UUN1</accession>
<reference evidence="4 5" key="1">
    <citation type="submission" date="2024-02" db="EMBL/GenBank/DDBJ databases">
        <title>Haloferula sargassicola NBRC 104335.</title>
        <authorList>
            <person name="Ichikawa N."/>
            <person name="Katano-Makiyama Y."/>
            <person name="Hidaka K."/>
        </authorList>
    </citation>
    <scope>NUCLEOTIDE SEQUENCE [LARGE SCALE GENOMIC DNA]</scope>
    <source>
        <strain evidence="4 5">NBRC 104335</strain>
    </source>
</reference>